<reference evidence="2 3" key="1">
    <citation type="submission" date="2019-12" db="EMBL/GenBank/DDBJ databases">
        <authorList>
            <person name="Lee S.D."/>
        </authorList>
    </citation>
    <scope>NUCLEOTIDE SEQUENCE [LARGE SCALE GENOMIC DNA]</scope>
    <source>
        <strain evidence="2 3">GH1-50</strain>
    </source>
</reference>
<keyword evidence="1" id="KW-0472">Membrane</keyword>
<dbReference type="Proteomes" id="UP000480350">
    <property type="component" value="Unassembled WGS sequence"/>
</dbReference>
<proteinExistence type="predicted"/>
<protein>
    <recommendedName>
        <fullName evidence="4">ABC transporter permease</fullName>
    </recommendedName>
</protein>
<keyword evidence="1" id="KW-0812">Transmembrane</keyword>
<organism evidence="2 3">
    <name type="scientific">Kangsaoukella pontilimi</name>
    <dbReference type="NCBI Taxonomy" id="2691042"/>
    <lineage>
        <taxon>Bacteria</taxon>
        <taxon>Pseudomonadati</taxon>
        <taxon>Pseudomonadota</taxon>
        <taxon>Alphaproteobacteria</taxon>
        <taxon>Rhodobacterales</taxon>
        <taxon>Paracoccaceae</taxon>
        <taxon>Kangsaoukella</taxon>
    </lineage>
</organism>
<sequence length="60" mass="6610">MRILDRLPDAETIHRRRGAIAGFVAGIFVPLVLAGLLLVSFRGYGIADEPPQMPPVYTNF</sequence>
<comment type="caution">
    <text evidence="2">The sequence shown here is derived from an EMBL/GenBank/DDBJ whole genome shotgun (WGS) entry which is preliminary data.</text>
</comment>
<evidence type="ECO:0000313" key="3">
    <source>
        <dbReference type="Proteomes" id="UP000480350"/>
    </source>
</evidence>
<dbReference type="RefSeq" id="WP_160762894.1">
    <property type="nucleotide sequence ID" value="NZ_WUPT01000001.1"/>
</dbReference>
<keyword evidence="1" id="KW-1133">Transmembrane helix</keyword>
<dbReference type="EMBL" id="WUPT01000001">
    <property type="protein sequence ID" value="MXQ06987.1"/>
    <property type="molecule type" value="Genomic_DNA"/>
</dbReference>
<evidence type="ECO:0008006" key="4">
    <source>
        <dbReference type="Google" id="ProtNLM"/>
    </source>
</evidence>
<dbReference type="AlphaFoldDB" id="A0A7C9IEZ1"/>
<evidence type="ECO:0000313" key="2">
    <source>
        <dbReference type="EMBL" id="MXQ06987.1"/>
    </source>
</evidence>
<gene>
    <name evidence="2" type="ORF">GQ651_03915</name>
</gene>
<name>A0A7C9IEZ1_9RHOB</name>
<reference evidence="2 3" key="2">
    <citation type="submission" date="2020-03" db="EMBL/GenBank/DDBJ databases">
        <title>Kangsaoukella pontilimi gen. nov., sp. nov., a new member of the family Rhodobacteraceae isolated from a tidal mudflat.</title>
        <authorList>
            <person name="Kim I.S."/>
        </authorList>
    </citation>
    <scope>NUCLEOTIDE SEQUENCE [LARGE SCALE GENOMIC DNA]</scope>
    <source>
        <strain evidence="2 3">GH1-50</strain>
    </source>
</reference>
<evidence type="ECO:0000256" key="1">
    <source>
        <dbReference type="SAM" id="Phobius"/>
    </source>
</evidence>
<feature type="transmembrane region" description="Helical" evidence="1">
    <location>
        <begin position="20"/>
        <end position="41"/>
    </location>
</feature>
<accession>A0A7C9IEZ1</accession>
<keyword evidence="3" id="KW-1185">Reference proteome</keyword>